<feature type="domain" description="Fatty acid hydroxylase" evidence="7">
    <location>
        <begin position="147"/>
        <end position="271"/>
    </location>
</feature>
<evidence type="ECO:0000256" key="6">
    <source>
        <dbReference type="SAM" id="Phobius"/>
    </source>
</evidence>
<feature type="transmembrane region" description="Helical" evidence="6">
    <location>
        <begin position="136"/>
        <end position="160"/>
    </location>
</feature>
<dbReference type="InterPro" id="IPR006694">
    <property type="entry name" value="Fatty_acid_hydroxylase"/>
</dbReference>
<accession>A0A7R9TZ47</accession>
<keyword evidence="4 6" id="KW-1133">Transmembrane helix</keyword>
<protein>
    <recommendedName>
        <fullName evidence="7">Fatty acid hydroxylase domain-containing protein</fullName>
    </recommendedName>
</protein>
<comment type="similarity">
    <text evidence="2">Belongs to the sterol desaturase family.</text>
</comment>
<dbReference type="GO" id="GO:0005506">
    <property type="term" value="F:iron ion binding"/>
    <property type="evidence" value="ECO:0007669"/>
    <property type="project" value="InterPro"/>
</dbReference>
<feature type="transmembrane region" description="Helical" evidence="6">
    <location>
        <begin position="95"/>
        <end position="116"/>
    </location>
</feature>
<evidence type="ECO:0000256" key="1">
    <source>
        <dbReference type="ARBA" id="ARBA00004370"/>
    </source>
</evidence>
<evidence type="ECO:0000259" key="7">
    <source>
        <dbReference type="Pfam" id="PF04116"/>
    </source>
</evidence>
<evidence type="ECO:0000313" key="8">
    <source>
        <dbReference type="EMBL" id="CAD8248670.1"/>
    </source>
</evidence>
<sequence length="301" mass="34834">MEIPTVIGLGLGFDGTSNWINKNIVDRLILGVTDFRPDEYSIGRKFLVLWSFLTLFTFLLYFTLCPLVFTFLYLRRDSKGGNIAAWNQREGRDQVRNEITLSVFSIIVMAALTAPFELFVEAGYTKIYWDLPSTAFGWVYLCVCSPILFVTFSDTCVYWIHRLLHHRLLYARIHKLHHKYKETTPFSSYAFHPIDGWLQGCPYHIFVFLFPMHHISYFVALAFVGLWTINIHDRTSLKIPFVNGSAHHTIHHTGFNYNYGQYFIFWDVIGGSFRDPFLQAPYNGKPLASGDVPIPPKTKLI</sequence>
<dbReference type="Pfam" id="PF04116">
    <property type="entry name" value="FA_hydroxylase"/>
    <property type="match status" value="1"/>
</dbReference>
<keyword evidence="3 6" id="KW-0812">Transmembrane</keyword>
<dbReference type="EMBL" id="HBDY01014943">
    <property type="protein sequence ID" value="CAD8248670.1"/>
    <property type="molecule type" value="Transcribed_RNA"/>
</dbReference>
<proteinExistence type="inferred from homology"/>
<comment type="subcellular location">
    <subcellularLocation>
        <location evidence="1">Membrane</location>
    </subcellularLocation>
</comment>
<dbReference type="GO" id="GO:0016491">
    <property type="term" value="F:oxidoreductase activity"/>
    <property type="evidence" value="ECO:0007669"/>
    <property type="project" value="InterPro"/>
</dbReference>
<feature type="transmembrane region" description="Helical" evidence="6">
    <location>
        <begin position="205"/>
        <end position="229"/>
    </location>
</feature>
<dbReference type="PANTHER" id="PTHR11863">
    <property type="entry name" value="STEROL DESATURASE"/>
    <property type="match status" value="1"/>
</dbReference>
<evidence type="ECO:0000256" key="2">
    <source>
        <dbReference type="ARBA" id="ARBA00009324"/>
    </source>
</evidence>
<feature type="transmembrane region" description="Helical" evidence="6">
    <location>
        <begin position="47"/>
        <end position="74"/>
    </location>
</feature>
<evidence type="ECO:0000256" key="5">
    <source>
        <dbReference type="ARBA" id="ARBA00023136"/>
    </source>
</evidence>
<keyword evidence="5 6" id="KW-0472">Membrane</keyword>
<gene>
    <name evidence="8" type="ORF">MPUS1402_LOCUS11326</name>
</gene>
<dbReference type="GO" id="GO:0016020">
    <property type="term" value="C:membrane"/>
    <property type="evidence" value="ECO:0007669"/>
    <property type="project" value="UniProtKB-SubCell"/>
</dbReference>
<dbReference type="AlphaFoldDB" id="A0A7R9TZ47"/>
<dbReference type="InterPro" id="IPR050307">
    <property type="entry name" value="Sterol_Desaturase_Related"/>
</dbReference>
<reference evidence="8" key="1">
    <citation type="submission" date="2021-01" db="EMBL/GenBank/DDBJ databases">
        <authorList>
            <person name="Corre E."/>
            <person name="Pelletier E."/>
            <person name="Niang G."/>
            <person name="Scheremetjew M."/>
            <person name="Finn R."/>
            <person name="Kale V."/>
            <person name="Holt S."/>
            <person name="Cochrane G."/>
            <person name="Meng A."/>
            <person name="Brown T."/>
            <person name="Cohen L."/>
        </authorList>
    </citation>
    <scope>NUCLEOTIDE SEQUENCE</scope>
    <source>
        <strain evidence="8">RCC1614</strain>
    </source>
</reference>
<organism evidence="8">
    <name type="scientific">Micromonas pusilla</name>
    <name type="common">Picoplanktonic green alga</name>
    <name type="synonym">Chromulina pusilla</name>
    <dbReference type="NCBI Taxonomy" id="38833"/>
    <lineage>
        <taxon>Eukaryota</taxon>
        <taxon>Viridiplantae</taxon>
        <taxon>Chlorophyta</taxon>
        <taxon>Mamiellophyceae</taxon>
        <taxon>Mamiellales</taxon>
        <taxon>Mamiellaceae</taxon>
        <taxon>Micromonas</taxon>
    </lineage>
</organism>
<evidence type="ECO:0000256" key="4">
    <source>
        <dbReference type="ARBA" id="ARBA00022989"/>
    </source>
</evidence>
<dbReference type="GO" id="GO:0008610">
    <property type="term" value="P:lipid biosynthetic process"/>
    <property type="evidence" value="ECO:0007669"/>
    <property type="project" value="InterPro"/>
</dbReference>
<name>A0A7R9TZ47_MICPS</name>
<evidence type="ECO:0000256" key="3">
    <source>
        <dbReference type="ARBA" id="ARBA00022692"/>
    </source>
</evidence>